<evidence type="ECO:0000313" key="4">
    <source>
        <dbReference type="Proteomes" id="UP001375743"/>
    </source>
</evidence>
<reference evidence="3 4" key="1">
    <citation type="submission" date="2024-01" db="EMBL/GenBank/DDBJ databases">
        <title>Multi-omics insights into the function and evolution of sodium benzoate biodegradation pathways in Benzoatithermus flavus gen. nov., sp. nov. from hot spring.</title>
        <authorList>
            <person name="Hu C.-J."/>
            <person name="Li W.-J."/>
        </authorList>
    </citation>
    <scope>NUCLEOTIDE SEQUENCE [LARGE SCALE GENOMIC DNA]</scope>
    <source>
        <strain evidence="3 4">SYSU G07066</strain>
    </source>
</reference>
<keyword evidence="4" id="KW-1185">Reference proteome</keyword>
<dbReference type="Proteomes" id="UP001375743">
    <property type="component" value="Unassembled WGS sequence"/>
</dbReference>
<name>A0ABU8XSN2_9PROT</name>
<gene>
    <name evidence="3" type="ORF">U1T56_13715</name>
</gene>
<accession>A0ABU8XSN2</accession>
<dbReference type="Gene3D" id="3.40.50.2300">
    <property type="match status" value="1"/>
</dbReference>
<feature type="domain" description="Response regulatory" evidence="2">
    <location>
        <begin position="50"/>
        <end position="161"/>
    </location>
</feature>
<proteinExistence type="predicted"/>
<dbReference type="Pfam" id="PF00072">
    <property type="entry name" value="Response_reg"/>
    <property type="match status" value="1"/>
</dbReference>
<dbReference type="InterPro" id="IPR011006">
    <property type="entry name" value="CheY-like_superfamily"/>
</dbReference>
<dbReference type="InterPro" id="IPR001789">
    <property type="entry name" value="Sig_transdc_resp-reg_receiver"/>
</dbReference>
<protein>
    <submittedName>
        <fullName evidence="3">Response regulator</fullName>
    </submittedName>
</protein>
<sequence>MIFQCLNLYVIISCEIADCCFGFSGLSFSPIRNNFGEEMNAQGSELAGRRLLVAEDVSVIAFDLADLSERLGCTVLGPASSVADALSLLRQEQPDLALIDAELADGSAAPVAMRLREMGVPFAVVTGHAAEDLSDTMLRSAPCLLKPYTYEEIEVALLRLLRRGLSDRTSAGERREPLDEKMQKR</sequence>
<evidence type="ECO:0000259" key="2">
    <source>
        <dbReference type="PROSITE" id="PS50110"/>
    </source>
</evidence>
<dbReference type="RefSeq" id="WP_418160064.1">
    <property type="nucleotide sequence ID" value="NZ_JBBLZC010000013.1"/>
</dbReference>
<feature type="modified residue" description="4-aspartylphosphate" evidence="1">
    <location>
        <position position="100"/>
    </location>
</feature>
<organism evidence="3 4">
    <name type="scientific">Benzoatithermus flavus</name>
    <dbReference type="NCBI Taxonomy" id="3108223"/>
    <lineage>
        <taxon>Bacteria</taxon>
        <taxon>Pseudomonadati</taxon>
        <taxon>Pseudomonadota</taxon>
        <taxon>Alphaproteobacteria</taxon>
        <taxon>Geminicoccales</taxon>
        <taxon>Geminicoccaceae</taxon>
        <taxon>Benzoatithermus</taxon>
    </lineage>
</organism>
<dbReference type="EMBL" id="JBBLZC010000013">
    <property type="protein sequence ID" value="MEK0084215.1"/>
    <property type="molecule type" value="Genomic_DNA"/>
</dbReference>
<dbReference type="SUPFAM" id="SSF52172">
    <property type="entry name" value="CheY-like"/>
    <property type="match status" value="1"/>
</dbReference>
<dbReference type="SMART" id="SM00448">
    <property type="entry name" value="REC"/>
    <property type="match status" value="1"/>
</dbReference>
<keyword evidence="1" id="KW-0597">Phosphoprotein</keyword>
<comment type="caution">
    <text evidence="3">The sequence shown here is derived from an EMBL/GenBank/DDBJ whole genome shotgun (WGS) entry which is preliminary data.</text>
</comment>
<evidence type="ECO:0000256" key="1">
    <source>
        <dbReference type="PROSITE-ProRule" id="PRU00169"/>
    </source>
</evidence>
<evidence type="ECO:0000313" key="3">
    <source>
        <dbReference type="EMBL" id="MEK0084215.1"/>
    </source>
</evidence>
<dbReference type="PROSITE" id="PS50110">
    <property type="entry name" value="RESPONSE_REGULATORY"/>
    <property type="match status" value="1"/>
</dbReference>